<protein>
    <submittedName>
        <fullName evidence="2">Uncharacterized protein</fullName>
    </submittedName>
</protein>
<proteinExistence type="predicted"/>
<keyword evidence="3" id="KW-1185">Reference proteome</keyword>
<gene>
    <name evidence="2" type="ORF">MNOR_LOCUS4943</name>
</gene>
<feature type="non-terminal residue" evidence="2">
    <location>
        <position position="1"/>
    </location>
</feature>
<evidence type="ECO:0000313" key="3">
    <source>
        <dbReference type="Proteomes" id="UP001497623"/>
    </source>
</evidence>
<dbReference type="AlphaFoldDB" id="A0AAV2PW15"/>
<dbReference type="EMBL" id="CAXKWB010001849">
    <property type="protein sequence ID" value="CAL4065654.1"/>
    <property type="molecule type" value="Genomic_DNA"/>
</dbReference>
<accession>A0AAV2PW15</accession>
<feature type="region of interest" description="Disordered" evidence="1">
    <location>
        <begin position="30"/>
        <end position="99"/>
    </location>
</feature>
<sequence length="99" mass="11145">RRIARDSTVIWLSQGRTSRDHPDRDIVTRVKGQAPAQLGDDDSASIATHRDTSRRSSRGSLRRSQTTSSFLNDTFEEDSTMPSIIKTPPLSLVDDRNNY</sequence>
<comment type="caution">
    <text evidence="2">The sequence shown here is derived from an EMBL/GenBank/DDBJ whole genome shotgun (WGS) entry which is preliminary data.</text>
</comment>
<evidence type="ECO:0000256" key="1">
    <source>
        <dbReference type="SAM" id="MobiDB-lite"/>
    </source>
</evidence>
<dbReference type="Proteomes" id="UP001497623">
    <property type="component" value="Unassembled WGS sequence"/>
</dbReference>
<name>A0AAV2PW15_MEGNR</name>
<evidence type="ECO:0000313" key="2">
    <source>
        <dbReference type="EMBL" id="CAL4065654.1"/>
    </source>
</evidence>
<organism evidence="2 3">
    <name type="scientific">Meganyctiphanes norvegica</name>
    <name type="common">Northern krill</name>
    <name type="synonym">Thysanopoda norvegica</name>
    <dbReference type="NCBI Taxonomy" id="48144"/>
    <lineage>
        <taxon>Eukaryota</taxon>
        <taxon>Metazoa</taxon>
        <taxon>Ecdysozoa</taxon>
        <taxon>Arthropoda</taxon>
        <taxon>Crustacea</taxon>
        <taxon>Multicrustacea</taxon>
        <taxon>Malacostraca</taxon>
        <taxon>Eumalacostraca</taxon>
        <taxon>Eucarida</taxon>
        <taxon>Euphausiacea</taxon>
        <taxon>Euphausiidae</taxon>
        <taxon>Meganyctiphanes</taxon>
    </lineage>
</organism>
<reference evidence="2 3" key="1">
    <citation type="submission" date="2024-05" db="EMBL/GenBank/DDBJ databases">
        <authorList>
            <person name="Wallberg A."/>
        </authorList>
    </citation>
    <scope>NUCLEOTIDE SEQUENCE [LARGE SCALE GENOMIC DNA]</scope>
</reference>